<reference evidence="2" key="1">
    <citation type="journal article" date="2017" name="Nat. Ecol. Evol.">
        <title>Genome expansion and lineage-specific genetic innovations in the forest pathogenic fungi Armillaria.</title>
        <authorList>
            <person name="Sipos G."/>
            <person name="Prasanna A.N."/>
            <person name="Walter M.C."/>
            <person name="O'Connor E."/>
            <person name="Balint B."/>
            <person name="Krizsan K."/>
            <person name="Kiss B."/>
            <person name="Hess J."/>
            <person name="Varga T."/>
            <person name="Slot J."/>
            <person name="Riley R."/>
            <person name="Boka B."/>
            <person name="Rigling D."/>
            <person name="Barry K."/>
            <person name="Lee J."/>
            <person name="Mihaltcheva S."/>
            <person name="LaButti K."/>
            <person name="Lipzen A."/>
            <person name="Waldron R."/>
            <person name="Moloney N.M."/>
            <person name="Sperisen C."/>
            <person name="Kredics L."/>
            <person name="Vagvoelgyi C."/>
            <person name="Patrignani A."/>
            <person name="Fitzpatrick D."/>
            <person name="Nagy I."/>
            <person name="Doyle S."/>
            <person name="Anderson J.B."/>
            <person name="Grigoriev I.V."/>
            <person name="Gueldener U."/>
            <person name="Muensterkoetter M."/>
            <person name="Nagy L.G."/>
        </authorList>
    </citation>
    <scope>NUCLEOTIDE SEQUENCE [LARGE SCALE GENOMIC DNA]</scope>
    <source>
        <strain evidence="2">Ar21-2</strain>
    </source>
</reference>
<sequence length="174" mass="19835">MSGKPTAHTYATICGLALVALVTLLAQEMSTIFRPFSSDAPQKPNSSYIQSDLSGDRCRSSGRAAQHTCAVHQRAGRYTNGFFYSRCPSGRRRPEERRLDYRWEQDPAFLAAWGACIYSSMSLDLRKRMARSKISRIQSHGSGVILFDTLSQRVLQSKWRRLQLKIRQTECQKR</sequence>
<name>A0A2H3DAX1_ARMGA</name>
<dbReference type="EMBL" id="KZ293658">
    <property type="protein sequence ID" value="PBK92385.1"/>
    <property type="molecule type" value="Genomic_DNA"/>
</dbReference>
<dbReference type="Proteomes" id="UP000217790">
    <property type="component" value="Unassembled WGS sequence"/>
</dbReference>
<dbReference type="InParanoid" id="A0A2H3DAX1"/>
<dbReference type="AlphaFoldDB" id="A0A2H3DAX1"/>
<proteinExistence type="predicted"/>
<evidence type="ECO:0000313" key="1">
    <source>
        <dbReference type="EMBL" id="PBK92385.1"/>
    </source>
</evidence>
<accession>A0A2H3DAX1</accession>
<organism evidence="1 2">
    <name type="scientific">Armillaria gallica</name>
    <name type="common">Bulbous honey fungus</name>
    <name type="synonym">Armillaria bulbosa</name>
    <dbReference type="NCBI Taxonomy" id="47427"/>
    <lineage>
        <taxon>Eukaryota</taxon>
        <taxon>Fungi</taxon>
        <taxon>Dikarya</taxon>
        <taxon>Basidiomycota</taxon>
        <taxon>Agaricomycotina</taxon>
        <taxon>Agaricomycetes</taxon>
        <taxon>Agaricomycetidae</taxon>
        <taxon>Agaricales</taxon>
        <taxon>Marasmiineae</taxon>
        <taxon>Physalacriaceae</taxon>
        <taxon>Armillaria</taxon>
    </lineage>
</organism>
<keyword evidence="2" id="KW-1185">Reference proteome</keyword>
<evidence type="ECO:0000313" key="2">
    <source>
        <dbReference type="Proteomes" id="UP000217790"/>
    </source>
</evidence>
<protein>
    <submittedName>
        <fullName evidence="1">Uncharacterized protein</fullName>
    </submittedName>
</protein>
<gene>
    <name evidence="1" type="ORF">ARMGADRAFT_158725</name>
</gene>